<keyword evidence="13" id="KW-0449">Lipoprotein</keyword>
<dbReference type="InterPro" id="IPR050344">
    <property type="entry name" value="Peptidase_M1_aminopeptidases"/>
</dbReference>
<evidence type="ECO:0000256" key="13">
    <source>
        <dbReference type="ARBA" id="ARBA00023288"/>
    </source>
</evidence>
<dbReference type="EC" id="3.4.11.-" evidence="15"/>
<dbReference type="GO" id="GO:0004177">
    <property type="term" value="F:aminopeptidase activity"/>
    <property type="evidence" value="ECO:0007669"/>
    <property type="project" value="UniProtKB-KW"/>
</dbReference>
<sequence length="989" mass="113567">MVVFTVQSNSYTYLSKHRGCSLHTMLWVLMVCMVFSSLVRSSDVSQIVDSGRLPGDTEPRSYVLRIEPNLETENASFTGRVDITIKVKTTTSVITLNSKDLMLHEIKLKDENTGRNIRVISWSYAREQEQVMISVDGHVLGNRIYTIRILFEGILRDDGTGFFKSAYETYSDGKKWITATQFLATKARSAFPCYDEPNFKTPFNISMKVKYEEMALSNMPAYSTVYIDEKLKNDSIKYYGKKWVHFAQTPRMSTCSVAFFSGEFELFRKTGQKINVYSHLGHLYQIEYVTNEALGLLEAMENYTGIPYAMPELNLLAVPVLGLEQVDSWGLTTYREKTLFVDHKSNSKAIVSAKMAVGHAVASQWFGNLVTPTRWDFAWMNKGLATYLQYIITATVEPEWRLEHFFIIDEQRSAMDYDLNQTQPLTTPGIMPADMDYNLADTFFKQKAAAVMRMLNDWVGEETFKKAINAYLTRNQHTATKPEQLWNAFDNTLFDQTKSGLNGNSVHTVMNTWTEKIGYPVVNVQKKDKSLVLTQQRFSSGFTNSNDMTKWFIRLSYTTNKEKHFDAKSAPNVWLDPSVKETIISIDNDVEWYIFNIQSTGFYRVNYTEENWLSLIKQLNDSPKDIHVLNRAQLIDDSFSLAKAGLLNYKIPMSIANYLKKEDDIIPWFSAMKNFDYVINRMKRCRNAFVDVKAFFFNLAYDALKIINDLVTKQKSPQHPIVIGWNALSTWVCKLEEDACSYGTMAEYFRRWENDEEISAEVKDSAFCVGIRKTYYLEKLNTFLHLYNTTKSYSERGSVINALSCAGTNQLMTYLALIMENKCPIEPIDYEDFFNALSSTSNGIVAMNYFLGKYFTDLVNNVKDGQNIAKSMFSKLVSKVSMENEIENMMQMAFKSNTPVEYRNKLVSMYQNEIEYYKKWYDNGTPETIWEYINPLAKGLPLDPSDERSITTQSPIKDDSSASSSLHKYAIISQILALSVSVKLLVNIF</sequence>
<keyword evidence="4" id="KW-0336">GPI-anchor</keyword>
<evidence type="ECO:0000256" key="1">
    <source>
        <dbReference type="ARBA" id="ARBA00004609"/>
    </source>
</evidence>
<keyword evidence="15" id="KW-0031">Aminopeptidase</keyword>
<accession>A0A2H8TQ38</accession>
<dbReference type="GO" id="GO:0005615">
    <property type="term" value="C:extracellular space"/>
    <property type="evidence" value="ECO:0007669"/>
    <property type="project" value="TreeGrafter"/>
</dbReference>
<dbReference type="Gene3D" id="2.60.40.1730">
    <property type="entry name" value="tricorn interacting facor f3 domain"/>
    <property type="match status" value="1"/>
</dbReference>
<evidence type="ECO:0000256" key="4">
    <source>
        <dbReference type="ARBA" id="ARBA00022622"/>
    </source>
</evidence>
<evidence type="ECO:0000256" key="2">
    <source>
        <dbReference type="ARBA" id="ARBA00010136"/>
    </source>
</evidence>
<keyword evidence="3" id="KW-1003">Cell membrane</keyword>
<dbReference type="InterPro" id="IPR024571">
    <property type="entry name" value="ERAP1-like_C_dom"/>
</dbReference>
<dbReference type="InterPro" id="IPR001930">
    <property type="entry name" value="Peptidase_M1"/>
</dbReference>
<evidence type="ECO:0000259" key="18">
    <source>
        <dbReference type="Pfam" id="PF17900"/>
    </source>
</evidence>
<dbReference type="InterPro" id="IPR034016">
    <property type="entry name" value="M1_APN-typ"/>
</dbReference>
<dbReference type="EMBL" id="GFXV01004502">
    <property type="protein sequence ID" value="MBW16307.1"/>
    <property type="molecule type" value="Transcribed_RNA"/>
</dbReference>
<dbReference type="PRINTS" id="PR00756">
    <property type="entry name" value="ALADIPTASE"/>
</dbReference>
<dbReference type="GO" id="GO:0005737">
    <property type="term" value="C:cytoplasm"/>
    <property type="evidence" value="ECO:0007669"/>
    <property type="project" value="TreeGrafter"/>
</dbReference>
<dbReference type="InterPro" id="IPR042097">
    <property type="entry name" value="Aminopeptidase_N-like_N_sf"/>
</dbReference>
<evidence type="ECO:0000256" key="5">
    <source>
        <dbReference type="ARBA" id="ARBA00022670"/>
    </source>
</evidence>
<dbReference type="InterPro" id="IPR027268">
    <property type="entry name" value="Peptidase_M4/M1_CTD_sf"/>
</dbReference>
<evidence type="ECO:0000256" key="12">
    <source>
        <dbReference type="ARBA" id="ARBA00023180"/>
    </source>
</evidence>
<keyword evidence="11" id="KW-0472">Membrane</keyword>
<name>A0A2H8TQ38_9HEMI</name>
<dbReference type="Gene3D" id="2.60.40.1910">
    <property type="match status" value="1"/>
</dbReference>
<dbReference type="GO" id="GO:0098552">
    <property type="term" value="C:side of membrane"/>
    <property type="evidence" value="ECO:0007669"/>
    <property type="project" value="UniProtKB-KW"/>
</dbReference>
<evidence type="ECO:0000256" key="8">
    <source>
        <dbReference type="ARBA" id="ARBA00022801"/>
    </source>
</evidence>
<dbReference type="InterPro" id="IPR045357">
    <property type="entry name" value="Aminopeptidase_N-like_N"/>
</dbReference>
<keyword evidence="7" id="KW-0732">Signal</keyword>
<dbReference type="Pfam" id="PF17900">
    <property type="entry name" value="Peptidase_M1_N"/>
    <property type="match status" value="1"/>
</dbReference>
<evidence type="ECO:0000256" key="9">
    <source>
        <dbReference type="ARBA" id="ARBA00022833"/>
    </source>
</evidence>
<feature type="binding site" evidence="14">
    <location>
        <position position="359"/>
    </location>
    <ligand>
        <name>Zn(2+)</name>
        <dbReference type="ChEBI" id="CHEBI:29105"/>
        <note>catalytic</note>
    </ligand>
</feature>
<evidence type="ECO:0000313" key="19">
    <source>
        <dbReference type="EMBL" id="MBW16307.1"/>
    </source>
</evidence>
<evidence type="ECO:0000256" key="3">
    <source>
        <dbReference type="ARBA" id="ARBA00022475"/>
    </source>
</evidence>
<gene>
    <name evidence="19" type="primary">TRHDE_2</name>
</gene>
<dbReference type="GO" id="GO:0005886">
    <property type="term" value="C:plasma membrane"/>
    <property type="evidence" value="ECO:0007669"/>
    <property type="project" value="UniProtKB-SubCell"/>
</dbReference>
<dbReference type="PANTHER" id="PTHR11533:SF294">
    <property type="entry name" value="THYROTROPIN-RELEASING HORMONE-DEGRADING ECTOENZYME"/>
    <property type="match status" value="1"/>
</dbReference>
<feature type="domain" description="ERAP1-like C-terminal" evidence="17">
    <location>
        <begin position="592"/>
        <end position="905"/>
    </location>
</feature>
<dbReference type="Pfam" id="PF11838">
    <property type="entry name" value="ERAP1_C"/>
    <property type="match status" value="1"/>
</dbReference>
<evidence type="ECO:0000256" key="10">
    <source>
        <dbReference type="ARBA" id="ARBA00023049"/>
    </source>
</evidence>
<comment type="subcellular location">
    <subcellularLocation>
        <location evidence="1">Cell membrane</location>
        <topology evidence="1">Lipid-anchor</topology>
        <topology evidence="1">GPI-anchor</topology>
    </subcellularLocation>
</comment>
<evidence type="ECO:0000256" key="6">
    <source>
        <dbReference type="ARBA" id="ARBA00022723"/>
    </source>
</evidence>
<protein>
    <recommendedName>
        <fullName evidence="15">Aminopeptidase</fullName>
        <ecNumber evidence="15">3.4.11.-</ecNumber>
    </recommendedName>
</protein>
<dbReference type="GO" id="GO:0006508">
    <property type="term" value="P:proteolysis"/>
    <property type="evidence" value="ECO:0007669"/>
    <property type="project" value="UniProtKB-KW"/>
</dbReference>
<evidence type="ECO:0000256" key="11">
    <source>
        <dbReference type="ARBA" id="ARBA00023136"/>
    </source>
</evidence>
<feature type="domain" description="Aminopeptidase N-like N-terminal" evidence="18">
    <location>
        <begin position="59"/>
        <end position="254"/>
    </location>
</feature>
<dbReference type="Pfam" id="PF01433">
    <property type="entry name" value="Peptidase_M1"/>
    <property type="match status" value="1"/>
</dbReference>
<keyword evidence="9 14" id="KW-0862">Zinc</keyword>
<dbReference type="FunFam" id="2.60.40.1910:FF:000008">
    <property type="entry name" value="Aminopeptidase"/>
    <property type="match status" value="1"/>
</dbReference>
<keyword evidence="5 15" id="KW-0645">Protease</keyword>
<organism evidence="19">
    <name type="scientific">Melanaphis sacchari</name>
    <dbReference type="NCBI Taxonomy" id="742174"/>
    <lineage>
        <taxon>Eukaryota</taxon>
        <taxon>Metazoa</taxon>
        <taxon>Ecdysozoa</taxon>
        <taxon>Arthropoda</taxon>
        <taxon>Hexapoda</taxon>
        <taxon>Insecta</taxon>
        <taxon>Pterygota</taxon>
        <taxon>Neoptera</taxon>
        <taxon>Paraneoptera</taxon>
        <taxon>Hemiptera</taxon>
        <taxon>Sternorrhyncha</taxon>
        <taxon>Aphidomorpha</taxon>
        <taxon>Aphidoidea</taxon>
        <taxon>Aphididae</taxon>
        <taxon>Aphidini</taxon>
        <taxon>Melanaphis</taxon>
    </lineage>
</organism>
<dbReference type="CDD" id="cd09601">
    <property type="entry name" value="M1_APN-Q_like"/>
    <property type="match status" value="1"/>
</dbReference>
<feature type="domain" description="Peptidase M1 membrane alanine aminopeptidase" evidence="16">
    <location>
        <begin position="291"/>
        <end position="513"/>
    </location>
</feature>
<comment type="cofactor">
    <cofactor evidence="14 15">
        <name>Zn(2+)</name>
        <dbReference type="ChEBI" id="CHEBI:29105"/>
    </cofactor>
    <text evidence="14 15">Binds 1 zinc ion per subunit.</text>
</comment>
<evidence type="ECO:0000256" key="15">
    <source>
        <dbReference type="RuleBase" id="RU364040"/>
    </source>
</evidence>
<dbReference type="Gene3D" id="1.10.390.10">
    <property type="entry name" value="Neutral Protease Domain 2"/>
    <property type="match status" value="1"/>
</dbReference>
<comment type="similarity">
    <text evidence="2 15">Belongs to the peptidase M1 family.</text>
</comment>
<keyword evidence="6 14" id="KW-0479">Metal-binding</keyword>
<reference evidence="19" key="1">
    <citation type="submission" date="2017-10" db="EMBL/GenBank/DDBJ databases">
        <title>Transcriptome Assembly of Sugarcane Aphid Adults.</title>
        <authorList>
            <person name="Scully E.D."/>
            <person name="Palmer N.A."/>
            <person name="Geib S.M."/>
            <person name="Sarath G."/>
            <person name="Sattler S.E."/>
        </authorList>
    </citation>
    <scope>NUCLEOTIDE SEQUENCE</scope>
    <source>
        <tissue evidence="19">Whole body</tissue>
    </source>
</reference>
<keyword evidence="12" id="KW-0325">Glycoprotein</keyword>
<keyword evidence="10 15" id="KW-0482">Metalloprotease</keyword>
<dbReference type="OrthoDB" id="6622017at2759"/>
<keyword evidence="8 15" id="KW-0378">Hydrolase</keyword>
<dbReference type="GO" id="GO:0008270">
    <property type="term" value="F:zinc ion binding"/>
    <property type="evidence" value="ECO:0007669"/>
    <property type="project" value="UniProtKB-UniRule"/>
</dbReference>
<dbReference type="SUPFAM" id="SSF63737">
    <property type="entry name" value="Leukotriene A4 hydrolase N-terminal domain"/>
    <property type="match status" value="1"/>
</dbReference>
<dbReference type="Gene3D" id="1.25.50.20">
    <property type="match status" value="1"/>
</dbReference>
<dbReference type="GO" id="GO:0008237">
    <property type="term" value="F:metallopeptidase activity"/>
    <property type="evidence" value="ECO:0007669"/>
    <property type="project" value="UniProtKB-KW"/>
</dbReference>
<evidence type="ECO:0000259" key="16">
    <source>
        <dbReference type="Pfam" id="PF01433"/>
    </source>
</evidence>
<dbReference type="AlphaFoldDB" id="A0A2H8TQ38"/>
<dbReference type="PANTHER" id="PTHR11533">
    <property type="entry name" value="PROTEASE M1 ZINC METALLOPROTEASE"/>
    <property type="match status" value="1"/>
</dbReference>
<dbReference type="InterPro" id="IPR014782">
    <property type="entry name" value="Peptidase_M1_dom"/>
</dbReference>
<evidence type="ECO:0000259" key="17">
    <source>
        <dbReference type="Pfam" id="PF11838"/>
    </source>
</evidence>
<dbReference type="SUPFAM" id="SSF55486">
    <property type="entry name" value="Metalloproteases ('zincins'), catalytic domain"/>
    <property type="match status" value="1"/>
</dbReference>
<evidence type="ECO:0000256" key="14">
    <source>
        <dbReference type="PIRSR" id="PIRSR634016-3"/>
    </source>
</evidence>
<proteinExistence type="inferred from homology"/>
<evidence type="ECO:0000256" key="7">
    <source>
        <dbReference type="ARBA" id="ARBA00022729"/>
    </source>
</evidence>